<sequence length="343" mass="38941">MPARLTQGLRNTLQSLLQRGLLSSKMKNLYPGVGNSTLTRLRKLYCPDPAGPLGGRPKKLGAKTMSLVSRELRSGALDNPRAALEILRSMGHDMSINGIRKSLRRNGLKSRRKVKTNFVSKTNKRLRLAWAKKHRHLTIADWRRWVFSDGTRINLWGSDGNSFYWTNGGRIMQSYRVKSQLQGNDGGVMFWSCITAEGPGYGTTTIEDAINSGLYVDISKTSLNDTLEHFGKTPSDVRFQQDRATPHTSGITKQWFTGNGFNLDKIMDWPPQSPNLNPTEHVWHLLKLRLNKYPNRPSTKGELERRINIQWYKIAEKECQKYIDSMPARIKAVIKSKGGSTHY</sequence>
<feature type="domain" description="Tc1-like transposase DDE" evidence="2">
    <location>
        <begin position="223"/>
        <end position="294"/>
    </location>
</feature>
<dbReference type="Proteomes" id="UP001304243">
    <property type="component" value="Unassembled WGS sequence"/>
</dbReference>
<dbReference type="EMBL" id="JASEJX010000014">
    <property type="protein sequence ID" value="KAK4515769.1"/>
    <property type="molecule type" value="Genomic_DNA"/>
</dbReference>
<dbReference type="InterPro" id="IPR002492">
    <property type="entry name" value="Transposase_Tc1-like"/>
</dbReference>
<dbReference type="PANTHER" id="PTHR23022">
    <property type="entry name" value="TRANSPOSABLE ELEMENT-RELATED"/>
    <property type="match status" value="1"/>
</dbReference>
<protein>
    <recommendedName>
        <fullName evidence="5">Transposase</fullName>
    </recommendedName>
</protein>
<evidence type="ECO:0000313" key="3">
    <source>
        <dbReference type="EMBL" id="KAK4515769.1"/>
    </source>
</evidence>
<proteinExistence type="predicted"/>
<evidence type="ECO:0000259" key="2">
    <source>
        <dbReference type="Pfam" id="PF13358"/>
    </source>
</evidence>
<keyword evidence="4" id="KW-1185">Reference proteome</keyword>
<accession>A0AAN7DF98</accession>
<dbReference type="GO" id="GO:0003677">
    <property type="term" value="F:DNA binding"/>
    <property type="evidence" value="ECO:0007669"/>
    <property type="project" value="InterPro"/>
</dbReference>
<gene>
    <name evidence="3" type="ORF">ATC70_010722</name>
</gene>
<evidence type="ECO:0008006" key="5">
    <source>
        <dbReference type="Google" id="ProtNLM"/>
    </source>
</evidence>
<dbReference type="Pfam" id="PF13358">
    <property type="entry name" value="DDE_3"/>
    <property type="match status" value="1"/>
</dbReference>
<dbReference type="InterPro" id="IPR052338">
    <property type="entry name" value="Transposase_5"/>
</dbReference>
<organism evidence="3 4">
    <name type="scientific">Mucor velutinosus</name>
    <dbReference type="NCBI Taxonomy" id="708070"/>
    <lineage>
        <taxon>Eukaryota</taxon>
        <taxon>Fungi</taxon>
        <taxon>Fungi incertae sedis</taxon>
        <taxon>Mucoromycota</taxon>
        <taxon>Mucoromycotina</taxon>
        <taxon>Mucoromycetes</taxon>
        <taxon>Mucorales</taxon>
        <taxon>Mucorineae</taxon>
        <taxon>Mucoraceae</taxon>
        <taxon>Mucor</taxon>
    </lineage>
</organism>
<dbReference type="RefSeq" id="XP_064682435.1">
    <property type="nucleotide sequence ID" value="XM_064829933.1"/>
</dbReference>
<dbReference type="GeneID" id="89954408"/>
<dbReference type="InterPro" id="IPR038717">
    <property type="entry name" value="Tc1-like_DDE_dom"/>
</dbReference>
<dbReference type="GO" id="GO:0006313">
    <property type="term" value="P:DNA transposition"/>
    <property type="evidence" value="ECO:0007669"/>
    <property type="project" value="InterPro"/>
</dbReference>
<comment type="caution">
    <text evidence="3">The sequence shown here is derived from an EMBL/GenBank/DDBJ whole genome shotgun (WGS) entry which is preliminary data.</text>
</comment>
<evidence type="ECO:0000313" key="4">
    <source>
        <dbReference type="Proteomes" id="UP001304243"/>
    </source>
</evidence>
<dbReference type="PANTHER" id="PTHR23022:SF135">
    <property type="entry name" value="SI:DKEY-77F5.3"/>
    <property type="match status" value="1"/>
</dbReference>
<evidence type="ECO:0000259" key="1">
    <source>
        <dbReference type="Pfam" id="PF01498"/>
    </source>
</evidence>
<dbReference type="Pfam" id="PF01498">
    <property type="entry name" value="HTH_Tnp_Tc3_2"/>
    <property type="match status" value="1"/>
</dbReference>
<feature type="domain" description="Transposase Tc1-like" evidence="1">
    <location>
        <begin position="81"/>
        <end position="136"/>
    </location>
</feature>
<dbReference type="AlphaFoldDB" id="A0AAN7DF98"/>
<dbReference type="GO" id="GO:0015074">
    <property type="term" value="P:DNA integration"/>
    <property type="evidence" value="ECO:0007669"/>
    <property type="project" value="InterPro"/>
</dbReference>
<reference evidence="3 4" key="1">
    <citation type="submission" date="2022-11" db="EMBL/GenBank/DDBJ databases">
        <title>Mucor velutinosus strain NIH1002 WGS.</title>
        <authorList>
            <person name="Subramanian P."/>
            <person name="Mullikin J.C."/>
            <person name="Segre J.A."/>
            <person name="Zelazny A.M."/>
        </authorList>
    </citation>
    <scope>NUCLEOTIDE SEQUENCE [LARGE SCALE GENOMIC DNA]</scope>
    <source>
        <strain evidence="3 4">NIH1002</strain>
    </source>
</reference>
<dbReference type="Gene3D" id="3.30.420.10">
    <property type="entry name" value="Ribonuclease H-like superfamily/Ribonuclease H"/>
    <property type="match status" value="1"/>
</dbReference>
<name>A0AAN7DF98_9FUNG</name>
<dbReference type="InterPro" id="IPR036397">
    <property type="entry name" value="RNaseH_sf"/>
</dbReference>